<accession>A0A0E0QZX5</accession>
<proteinExistence type="predicted"/>
<evidence type="ECO:0000256" key="1">
    <source>
        <dbReference type="SAM" id="MobiDB-lite"/>
    </source>
</evidence>
<reference evidence="2" key="2">
    <citation type="submission" date="2015-06" db="UniProtKB">
        <authorList>
            <consortium name="EnsemblPlants"/>
        </authorList>
    </citation>
    <scope>IDENTIFICATION</scope>
</reference>
<organism evidence="2 3">
    <name type="scientific">Oryza rufipogon</name>
    <name type="common">Brownbeard rice</name>
    <name type="synonym">Asian wild rice</name>
    <dbReference type="NCBI Taxonomy" id="4529"/>
    <lineage>
        <taxon>Eukaryota</taxon>
        <taxon>Viridiplantae</taxon>
        <taxon>Streptophyta</taxon>
        <taxon>Embryophyta</taxon>
        <taxon>Tracheophyta</taxon>
        <taxon>Spermatophyta</taxon>
        <taxon>Magnoliopsida</taxon>
        <taxon>Liliopsida</taxon>
        <taxon>Poales</taxon>
        <taxon>Poaceae</taxon>
        <taxon>BOP clade</taxon>
        <taxon>Oryzoideae</taxon>
        <taxon>Oryzeae</taxon>
        <taxon>Oryzinae</taxon>
        <taxon>Oryza</taxon>
    </lineage>
</organism>
<dbReference type="EnsemblPlants" id="ORUFI10G12720.1">
    <property type="protein sequence ID" value="ORUFI10G12720.1"/>
    <property type="gene ID" value="ORUFI10G12720"/>
</dbReference>
<reference evidence="3" key="1">
    <citation type="submission" date="2013-06" db="EMBL/GenBank/DDBJ databases">
        <authorList>
            <person name="Zhao Q."/>
        </authorList>
    </citation>
    <scope>NUCLEOTIDE SEQUENCE</scope>
    <source>
        <strain evidence="3">cv. W1943</strain>
    </source>
</reference>
<dbReference type="AlphaFoldDB" id="A0A0E0QZX5"/>
<dbReference type="HOGENOM" id="CLU_2780307_0_0_1"/>
<name>A0A0E0QZX5_ORYRU</name>
<sequence>MAELQRHGYWSIVPNLGTTPTWPSMPRSCPPRRSSRTAPPPLWMRSWRRSWRRMSKAAGSWRGRRTCTS</sequence>
<dbReference type="Proteomes" id="UP000008022">
    <property type="component" value="Unassembled WGS sequence"/>
</dbReference>
<protein>
    <submittedName>
        <fullName evidence="2">Uncharacterized protein</fullName>
    </submittedName>
</protein>
<evidence type="ECO:0000313" key="2">
    <source>
        <dbReference type="EnsemblPlants" id="ORUFI10G12720.1"/>
    </source>
</evidence>
<dbReference type="Gramene" id="ORUFI10G12720.1">
    <property type="protein sequence ID" value="ORUFI10G12720.1"/>
    <property type="gene ID" value="ORUFI10G12720"/>
</dbReference>
<keyword evidence="3" id="KW-1185">Reference proteome</keyword>
<evidence type="ECO:0000313" key="3">
    <source>
        <dbReference type="Proteomes" id="UP000008022"/>
    </source>
</evidence>
<feature type="region of interest" description="Disordered" evidence="1">
    <location>
        <begin position="21"/>
        <end position="40"/>
    </location>
</feature>